<evidence type="ECO:0000256" key="3">
    <source>
        <dbReference type="ARBA" id="ARBA00022833"/>
    </source>
</evidence>
<feature type="compositionally biased region" description="Polar residues" evidence="5">
    <location>
        <begin position="27"/>
        <end position="51"/>
    </location>
</feature>
<name>A0A9N8DFX1_9STRA</name>
<comment type="caution">
    <text evidence="7">The sequence shown here is derived from an EMBL/GenBank/DDBJ whole genome shotgun (WGS) entry which is preliminary data.</text>
</comment>
<evidence type="ECO:0000256" key="1">
    <source>
        <dbReference type="ARBA" id="ARBA00022723"/>
    </source>
</evidence>
<reference evidence="7" key="1">
    <citation type="submission" date="2020-06" db="EMBL/GenBank/DDBJ databases">
        <authorList>
            <consortium name="Plant Systems Biology data submission"/>
        </authorList>
    </citation>
    <scope>NUCLEOTIDE SEQUENCE</scope>
    <source>
        <strain evidence="7">D6</strain>
    </source>
</reference>
<keyword evidence="2 4" id="KW-0863">Zinc-finger</keyword>
<dbReference type="AlphaFoldDB" id="A0A9N8DFX1"/>
<evidence type="ECO:0000256" key="4">
    <source>
        <dbReference type="PROSITE-ProRule" id="PRU00134"/>
    </source>
</evidence>
<feature type="compositionally biased region" description="Low complexity" evidence="5">
    <location>
        <begin position="97"/>
        <end position="114"/>
    </location>
</feature>
<organism evidence="7 8">
    <name type="scientific">Seminavis robusta</name>
    <dbReference type="NCBI Taxonomy" id="568900"/>
    <lineage>
        <taxon>Eukaryota</taxon>
        <taxon>Sar</taxon>
        <taxon>Stramenopiles</taxon>
        <taxon>Ochrophyta</taxon>
        <taxon>Bacillariophyta</taxon>
        <taxon>Bacillariophyceae</taxon>
        <taxon>Bacillariophycidae</taxon>
        <taxon>Naviculales</taxon>
        <taxon>Naviculaceae</taxon>
        <taxon>Seminavis</taxon>
    </lineage>
</organism>
<gene>
    <name evidence="7" type="ORF">SEMRO_72_G039940.1</name>
</gene>
<protein>
    <recommendedName>
        <fullName evidence="6">MYND-type domain-containing protein</fullName>
    </recommendedName>
</protein>
<evidence type="ECO:0000313" key="7">
    <source>
        <dbReference type="EMBL" id="CAB9499951.1"/>
    </source>
</evidence>
<keyword evidence="3" id="KW-0862">Zinc</keyword>
<dbReference type="PROSITE" id="PS01360">
    <property type="entry name" value="ZF_MYND_1"/>
    <property type="match status" value="1"/>
</dbReference>
<sequence>MMEPPAALYEALEPIETMLQDLLTANHHPSNNETPQQQQRRGSNETASTGIASEDEDEEDIGDCRLLNEQEEDHTAMSEANRVVRWWNSALAQVPTTNSTATATATTSTTSDDTPQLPPPTIIWKGRRCVHCGLRTQGWCKGCFLTAYCDLNCSTRHWYQHHHWVCGEIATGLCQMIASAEREILLCNKQTSNNNAATPTTVATRTIRLMNAVHSNSDGATTEQQPTVSRTTRTLRVAVAVTLAEMMDS</sequence>
<feature type="region of interest" description="Disordered" evidence="5">
    <location>
        <begin position="26"/>
        <end position="62"/>
    </location>
</feature>
<dbReference type="InterPro" id="IPR002893">
    <property type="entry name" value="Znf_MYND"/>
</dbReference>
<keyword evidence="8" id="KW-1185">Reference proteome</keyword>
<dbReference type="Proteomes" id="UP001153069">
    <property type="component" value="Unassembled WGS sequence"/>
</dbReference>
<feature type="region of interest" description="Disordered" evidence="5">
    <location>
        <begin position="97"/>
        <end position="119"/>
    </location>
</feature>
<evidence type="ECO:0000256" key="5">
    <source>
        <dbReference type="SAM" id="MobiDB-lite"/>
    </source>
</evidence>
<dbReference type="GO" id="GO:0008270">
    <property type="term" value="F:zinc ion binding"/>
    <property type="evidence" value="ECO:0007669"/>
    <property type="project" value="UniProtKB-KW"/>
</dbReference>
<keyword evidence="1" id="KW-0479">Metal-binding</keyword>
<dbReference type="EMBL" id="CAICTM010000071">
    <property type="protein sequence ID" value="CAB9499951.1"/>
    <property type="molecule type" value="Genomic_DNA"/>
</dbReference>
<dbReference type="Gene3D" id="6.10.140.2220">
    <property type="match status" value="1"/>
</dbReference>
<dbReference type="PROSITE" id="PS50865">
    <property type="entry name" value="ZF_MYND_2"/>
    <property type="match status" value="1"/>
</dbReference>
<dbReference type="SUPFAM" id="SSF144232">
    <property type="entry name" value="HIT/MYND zinc finger-like"/>
    <property type="match status" value="1"/>
</dbReference>
<evidence type="ECO:0000259" key="6">
    <source>
        <dbReference type="PROSITE" id="PS50865"/>
    </source>
</evidence>
<evidence type="ECO:0000313" key="8">
    <source>
        <dbReference type="Proteomes" id="UP001153069"/>
    </source>
</evidence>
<accession>A0A9N8DFX1</accession>
<proteinExistence type="predicted"/>
<evidence type="ECO:0000256" key="2">
    <source>
        <dbReference type="ARBA" id="ARBA00022771"/>
    </source>
</evidence>
<feature type="domain" description="MYND-type" evidence="6">
    <location>
        <begin position="129"/>
        <end position="166"/>
    </location>
</feature>